<dbReference type="AlphaFoldDB" id="A0A9D4E0M9"/>
<feature type="region of interest" description="Disordered" evidence="1">
    <location>
        <begin position="1"/>
        <end position="49"/>
    </location>
</feature>
<feature type="compositionally biased region" description="Polar residues" evidence="1">
    <location>
        <begin position="83"/>
        <end position="94"/>
    </location>
</feature>
<evidence type="ECO:0000313" key="2">
    <source>
        <dbReference type="EMBL" id="KAH3771594.1"/>
    </source>
</evidence>
<proteinExistence type="predicted"/>
<keyword evidence="3" id="KW-1185">Reference proteome</keyword>
<dbReference type="Proteomes" id="UP000828390">
    <property type="component" value="Unassembled WGS sequence"/>
</dbReference>
<feature type="region of interest" description="Disordered" evidence="1">
    <location>
        <begin position="64"/>
        <end position="94"/>
    </location>
</feature>
<name>A0A9D4E0M9_DREPO</name>
<sequence>MGDESRLREETGLPRDRPNYTEAGHSDMVHQTQDAGDNSPQLTVPRESRCDMAYERKKAKYTDLSSAVPAVEKHGSSDRNSRQRFSPTITVDNA</sequence>
<evidence type="ECO:0000256" key="1">
    <source>
        <dbReference type="SAM" id="MobiDB-lite"/>
    </source>
</evidence>
<reference evidence="2" key="1">
    <citation type="journal article" date="2019" name="bioRxiv">
        <title>The Genome of the Zebra Mussel, Dreissena polymorpha: A Resource for Invasive Species Research.</title>
        <authorList>
            <person name="McCartney M.A."/>
            <person name="Auch B."/>
            <person name="Kono T."/>
            <person name="Mallez S."/>
            <person name="Zhang Y."/>
            <person name="Obille A."/>
            <person name="Becker A."/>
            <person name="Abrahante J.E."/>
            <person name="Garbe J."/>
            <person name="Badalamenti J.P."/>
            <person name="Herman A."/>
            <person name="Mangelson H."/>
            <person name="Liachko I."/>
            <person name="Sullivan S."/>
            <person name="Sone E.D."/>
            <person name="Koren S."/>
            <person name="Silverstein K.A.T."/>
            <person name="Beckman K.B."/>
            <person name="Gohl D.M."/>
        </authorList>
    </citation>
    <scope>NUCLEOTIDE SEQUENCE</scope>
    <source>
        <strain evidence="2">Duluth1</strain>
        <tissue evidence="2">Whole animal</tissue>
    </source>
</reference>
<protein>
    <submittedName>
        <fullName evidence="2">Uncharacterized protein</fullName>
    </submittedName>
</protein>
<feature type="compositionally biased region" description="Basic and acidic residues" evidence="1">
    <location>
        <begin position="71"/>
        <end position="81"/>
    </location>
</feature>
<evidence type="ECO:0000313" key="3">
    <source>
        <dbReference type="Proteomes" id="UP000828390"/>
    </source>
</evidence>
<gene>
    <name evidence="2" type="ORF">DPMN_172920</name>
</gene>
<feature type="compositionally biased region" description="Basic and acidic residues" evidence="1">
    <location>
        <begin position="1"/>
        <end position="28"/>
    </location>
</feature>
<feature type="compositionally biased region" description="Polar residues" evidence="1">
    <location>
        <begin position="29"/>
        <end position="42"/>
    </location>
</feature>
<accession>A0A9D4E0M9</accession>
<organism evidence="2 3">
    <name type="scientific">Dreissena polymorpha</name>
    <name type="common">Zebra mussel</name>
    <name type="synonym">Mytilus polymorpha</name>
    <dbReference type="NCBI Taxonomy" id="45954"/>
    <lineage>
        <taxon>Eukaryota</taxon>
        <taxon>Metazoa</taxon>
        <taxon>Spiralia</taxon>
        <taxon>Lophotrochozoa</taxon>
        <taxon>Mollusca</taxon>
        <taxon>Bivalvia</taxon>
        <taxon>Autobranchia</taxon>
        <taxon>Heteroconchia</taxon>
        <taxon>Euheterodonta</taxon>
        <taxon>Imparidentia</taxon>
        <taxon>Neoheterodontei</taxon>
        <taxon>Myida</taxon>
        <taxon>Dreissenoidea</taxon>
        <taxon>Dreissenidae</taxon>
        <taxon>Dreissena</taxon>
    </lineage>
</organism>
<reference evidence="2" key="2">
    <citation type="submission" date="2020-11" db="EMBL/GenBank/DDBJ databases">
        <authorList>
            <person name="McCartney M.A."/>
            <person name="Auch B."/>
            <person name="Kono T."/>
            <person name="Mallez S."/>
            <person name="Becker A."/>
            <person name="Gohl D.M."/>
            <person name="Silverstein K.A.T."/>
            <person name="Koren S."/>
            <person name="Bechman K.B."/>
            <person name="Herman A."/>
            <person name="Abrahante J.E."/>
            <person name="Garbe J."/>
        </authorList>
    </citation>
    <scope>NUCLEOTIDE SEQUENCE</scope>
    <source>
        <strain evidence="2">Duluth1</strain>
        <tissue evidence="2">Whole animal</tissue>
    </source>
</reference>
<dbReference type="EMBL" id="JAIWYP010000009">
    <property type="protein sequence ID" value="KAH3771594.1"/>
    <property type="molecule type" value="Genomic_DNA"/>
</dbReference>
<comment type="caution">
    <text evidence="2">The sequence shown here is derived from an EMBL/GenBank/DDBJ whole genome shotgun (WGS) entry which is preliminary data.</text>
</comment>